<dbReference type="SUPFAM" id="SSF51430">
    <property type="entry name" value="NAD(P)-linked oxidoreductase"/>
    <property type="match status" value="1"/>
</dbReference>
<keyword evidence="4" id="KW-1185">Reference proteome</keyword>
<comment type="caution">
    <text evidence="3">The sequence shown here is derived from an EMBL/GenBank/DDBJ whole genome shotgun (WGS) entry which is preliminary data.</text>
</comment>
<keyword evidence="1 3" id="KW-0560">Oxidoreductase</keyword>
<dbReference type="Proteomes" id="UP000316213">
    <property type="component" value="Unassembled WGS sequence"/>
</dbReference>
<dbReference type="PANTHER" id="PTHR43364:SF4">
    <property type="entry name" value="NAD(P)-LINKED OXIDOREDUCTASE SUPERFAMILY PROTEIN"/>
    <property type="match status" value="1"/>
</dbReference>
<evidence type="ECO:0000259" key="2">
    <source>
        <dbReference type="Pfam" id="PF00248"/>
    </source>
</evidence>
<dbReference type="AlphaFoldDB" id="A0A5C5ZGW1"/>
<accession>A0A5C5ZGW1</accession>
<dbReference type="InterPro" id="IPR023210">
    <property type="entry name" value="NADP_OxRdtase_dom"/>
</dbReference>
<organism evidence="3 4">
    <name type="scientific">Neorhodopirellula pilleata</name>
    <dbReference type="NCBI Taxonomy" id="2714738"/>
    <lineage>
        <taxon>Bacteria</taxon>
        <taxon>Pseudomonadati</taxon>
        <taxon>Planctomycetota</taxon>
        <taxon>Planctomycetia</taxon>
        <taxon>Pirellulales</taxon>
        <taxon>Pirellulaceae</taxon>
        <taxon>Neorhodopirellula</taxon>
    </lineage>
</organism>
<dbReference type="PANTHER" id="PTHR43364">
    <property type="entry name" value="NADH-SPECIFIC METHYLGLYOXAL REDUCTASE-RELATED"/>
    <property type="match status" value="1"/>
</dbReference>
<protein>
    <submittedName>
        <fullName evidence="3">General stress protein 69</fullName>
        <ecNumber evidence="3">1.1.1.-</ecNumber>
    </submittedName>
</protein>
<evidence type="ECO:0000256" key="1">
    <source>
        <dbReference type="ARBA" id="ARBA00023002"/>
    </source>
</evidence>
<reference evidence="3 4" key="1">
    <citation type="submission" date="2019-02" db="EMBL/GenBank/DDBJ databases">
        <title>Deep-cultivation of Planctomycetes and their phenomic and genomic characterization uncovers novel biology.</title>
        <authorList>
            <person name="Wiegand S."/>
            <person name="Jogler M."/>
            <person name="Boedeker C."/>
            <person name="Pinto D."/>
            <person name="Vollmers J."/>
            <person name="Rivas-Marin E."/>
            <person name="Kohn T."/>
            <person name="Peeters S.H."/>
            <person name="Heuer A."/>
            <person name="Rast P."/>
            <person name="Oberbeckmann S."/>
            <person name="Bunk B."/>
            <person name="Jeske O."/>
            <person name="Meyerdierks A."/>
            <person name="Storesund J.E."/>
            <person name="Kallscheuer N."/>
            <person name="Luecker S."/>
            <person name="Lage O.M."/>
            <person name="Pohl T."/>
            <person name="Merkel B.J."/>
            <person name="Hornburger P."/>
            <person name="Mueller R.-W."/>
            <person name="Bruemmer F."/>
            <person name="Labrenz M."/>
            <person name="Spormann A.M."/>
            <person name="Op Den Camp H."/>
            <person name="Overmann J."/>
            <person name="Amann R."/>
            <person name="Jetten M.S.M."/>
            <person name="Mascher T."/>
            <person name="Medema M.H."/>
            <person name="Devos D.P."/>
            <person name="Kaster A.-K."/>
            <person name="Ovreas L."/>
            <person name="Rohde M."/>
            <person name="Galperin M.Y."/>
            <person name="Jogler C."/>
        </authorList>
    </citation>
    <scope>NUCLEOTIDE SEQUENCE [LARGE SCALE GENOMIC DNA]</scope>
    <source>
        <strain evidence="3 4">Pla100</strain>
    </source>
</reference>
<feature type="domain" description="NADP-dependent oxidoreductase" evidence="2">
    <location>
        <begin position="35"/>
        <end position="325"/>
    </location>
</feature>
<evidence type="ECO:0000313" key="4">
    <source>
        <dbReference type="Proteomes" id="UP000316213"/>
    </source>
</evidence>
<dbReference type="GO" id="GO:0005829">
    <property type="term" value="C:cytosol"/>
    <property type="evidence" value="ECO:0007669"/>
    <property type="project" value="TreeGrafter"/>
</dbReference>
<name>A0A5C5ZGW1_9BACT</name>
<dbReference type="InterPro" id="IPR050523">
    <property type="entry name" value="AKR_Detox_Biosynth"/>
</dbReference>
<dbReference type="EMBL" id="SJPM01000041">
    <property type="protein sequence ID" value="TWT86111.1"/>
    <property type="molecule type" value="Genomic_DNA"/>
</dbReference>
<dbReference type="EC" id="1.1.1.-" evidence="3"/>
<dbReference type="Pfam" id="PF00248">
    <property type="entry name" value="Aldo_ket_red"/>
    <property type="match status" value="1"/>
</dbReference>
<dbReference type="GO" id="GO:0016491">
    <property type="term" value="F:oxidoreductase activity"/>
    <property type="evidence" value="ECO:0007669"/>
    <property type="project" value="UniProtKB-KW"/>
</dbReference>
<proteinExistence type="predicted"/>
<dbReference type="InterPro" id="IPR036812">
    <property type="entry name" value="NAD(P)_OxRdtase_dom_sf"/>
</dbReference>
<evidence type="ECO:0000313" key="3">
    <source>
        <dbReference type="EMBL" id="TWT86111.1"/>
    </source>
</evidence>
<sequence length="328" mass="35557">MAGVCRVFVVKALLHPAYDSYDGVMGNEPLFRKEVILGLWPIAGVTTIGVTEKDAITTIETAIECGVTTFDTAYGYGLDGESDRYLGSVLGQDDDPVRFHVIGKVGQRYVDGQRVIDGRPETLRSDAEESLSRIGISKFGTLMLHSVDDQTPIQESARALRDLQMQGLADRIGLCNATAEQRRRFAEVVRCDAIQCPLNLLQTDHLSDVIADAALSGSDVLVYWTLMKGLLAGKIGRDHEFAPGDSRPGYAVFQGDARRRAHDVVDGLIELATELDITVAELSVSWALSQVGVTAALVGARRPDQIRDVAGAKPLSDSILMQMNELIG</sequence>
<dbReference type="Gene3D" id="3.20.20.100">
    <property type="entry name" value="NADP-dependent oxidoreductase domain"/>
    <property type="match status" value="1"/>
</dbReference>
<gene>
    <name evidence="3" type="primary">yhdN_3</name>
    <name evidence="3" type="ORF">Pla100_61820</name>
</gene>